<name>A0A9N8KVY6_CHRIL</name>
<dbReference type="EMBL" id="LR824011">
    <property type="protein sequence ID" value="CAD0198526.1"/>
    <property type="molecule type" value="Genomic_DNA"/>
</dbReference>
<dbReference type="OrthoDB" id="7343473at2759"/>
<keyword evidence="2" id="KW-1185">Reference proteome</keyword>
<accession>A0A9N8KVY6</accession>
<sequence>MFCCGMRLVTSKDAYPTKKPIERSGAKGNILRANVFDPDRIAYPQPLPTPPERFIFSPYKTIYQGVRYENDTRVFRKRFEYEAMLTGQQVVCEGIFDCLISHIAIESTEAIPVLLRGGAGYRHFTAVIKAKPSHELKGQVRVYCRNNYEPAETETGPNGGTGKRRFYFGDKLRDDNWDDDDNF</sequence>
<protein>
    <submittedName>
        <fullName evidence="1">Uncharacterized protein</fullName>
    </submittedName>
</protein>
<dbReference type="AlphaFoldDB" id="A0A9N8KVY6"/>
<dbReference type="Proteomes" id="UP001154114">
    <property type="component" value="Chromosome 8"/>
</dbReference>
<reference evidence="1" key="1">
    <citation type="submission" date="2021-12" db="EMBL/GenBank/DDBJ databases">
        <authorList>
            <person name="King R."/>
        </authorList>
    </citation>
    <scope>NUCLEOTIDE SEQUENCE</scope>
</reference>
<evidence type="ECO:0000313" key="1">
    <source>
        <dbReference type="EMBL" id="CAD0198526.1"/>
    </source>
</evidence>
<organism evidence="1 2">
    <name type="scientific">Chrysodeixis includens</name>
    <name type="common">Soybean looper</name>
    <name type="synonym">Pseudoplusia includens</name>
    <dbReference type="NCBI Taxonomy" id="689277"/>
    <lineage>
        <taxon>Eukaryota</taxon>
        <taxon>Metazoa</taxon>
        <taxon>Ecdysozoa</taxon>
        <taxon>Arthropoda</taxon>
        <taxon>Hexapoda</taxon>
        <taxon>Insecta</taxon>
        <taxon>Pterygota</taxon>
        <taxon>Neoptera</taxon>
        <taxon>Endopterygota</taxon>
        <taxon>Lepidoptera</taxon>
        <taxon>Glossata</taxon>
        <taxon>Ditrysia</taxon>
        <taxon>Noctuoidea</taxon>
        <taxon>Noctuidae</taxon>
        <taxon>Plusiinae</taxon>
        <taxon>Chrysodeixis</taxon>
    </lineage>
</organism>
<gene>
    <name evidence="1" type="ORF">CINC_LOCUS12798</name>
</gene>
<proteinExistence type="predicted"/>
<evidence type="ECO:0000313" key="2">
    <source>
        <dbReference type="Proteomes" id="UP001154114"/>
    </source>
</evidence>